<name>A0A3D8Q6X5_9HELO</name>
<feature type="compositionally biased region" description="Polar residues" evidence="1">
    <location>
        <begin position="217"/>
        <end position="228"/>
    </location>
</feature>
<keyword evidence="2" id="KW-1133">Transmembrane helix</keyword>
<keyword evidence="5" id="KW-1185">Reference proteome</keyword>
<feature type="region of interest" description="Disordered" evidence="1">
    <location>
        <begin position="136"/>
        <end position="187"/>
    </location>
</feature>
<feature type="domain" description="DUF6594" evidence="3">
    <location>
        <begin position="253"/>
        <end position="474"/>
    </location>
</feature>
<organism evidence="4 5">
    <name type="scientific">Coleophoma crateriformis</name>
    <dbReference type="NCBI Taxonomy" id="565419"/>
    <lineage>
        <taxon>Eukaryota</taxon>
        <taxon>Fungi</taxon>
        <taxon>Dikarya</taxon>
        <taxon>Ascomycota</taxon>
        <taxon>Pezizomycotina</taxon>
        <taxon>Leotiomycetes</taxon>
        <taxon>Helotiales</taxon>
        <taxon>Dermateaceae</taxon>
        <taxon>Coleophoma</taxon>
    </lineage>
</organism>
<keyword evidence="2" id="KW-0472">Membrane</keyword>
<feature type="transmembrane region" description="Helical" evidence="2">
    <location>
        <begin position="402"/>
        <end position="429"/>
    </location>
</feature>
<accession>A0A3D8Q6X5</accession>
<keyword evidence="2" id="KW-0812">Transmembrane</keyword>
<dbReference type="Proteomes" id="UP000256328">
    <property type="component" value="Unassembled WGS sequence"/>
</dbReference>
<feature type="region of interest" description="Disordered" evidence="1">
    <location>
        <begin position="217"/>
        <end position="236"/>
    </location>
</feature>
<proteinExistence type="predicted"/>
<sequence length="481" mass="53134">MDSTIEGSSREEETLVSLPGNTESSTSDRDRTQPKRLDSSEQEKGEDDKPVLEDTSSTAETRTTLTGKTIFIRVLREHISTTVLDKYLIPHTDDPDPRYLIIPQHLPDTQLEELWKESSATVNTKEFPSSITTLPPILEVRGSSEPPVHASKASKQLEPQAAVGNRSTSNSPVPGPSEAVAPKETALSQTIDRQAGAPIEALEQWEDIGYKKEKNVNRLSSNSSGTSMRSHERKRQLSHKIKRLAWNQALSNKATINTFDKVQLLLLLHAEHDLVLQLEKFDSRKQSSRKRLSIKMLQGYQWTQNLTKASWNEAHGHITELKTIYTEFGSVYNSPYAFDSNSFASIGKNSSLDTIRELLLKALPPKIAVADPAQAEILAQLQELGLTDHGQSLKRTASSSPIIWFIARFLLAISGVGLLLVPIIIMSFVQAQNIRLLVTSLFVIAFAAFLATLKRVSSGFEILSGAAAYTAILVIFLGNLA</sequence>
<comment type="caution">
    <text evidence="4">The sequence shown here is derived from an EMBL/GenBank/DDBJ whole genome shotgun (WGS) entry which is preliminary data.</text>
</comment>
<feature type="compositionally biased region" description="Basic and acidic residues" evidence="1">
    <location>
        <begin position="26"/>
        <end position="52"/>
    </location>
</feature>
<feature type="transmembrane region" description="Helical" evidence="2">
    <location>
        <begin position="459"/>
        <end position="480"/>
    </location>
</feature>
<feature type="transmembrane region" description="Helical" evidence="2">
    <location>
        <begin position="436"/>
        <end position="453"/>
    </location>
</feature>
<evidence type="ECO:0000313" key="5">
    <source>
        <dbReference type="Proteomes" id="UP000256328"/>
    </source>
</evidence>
<dbReference type="AlphaFoldDB" id="A0A3D8Q6X5"/>
<evidence type="ECO:0000259" key="3">
    <source>
        <dbReference type="Pfam" id="PF20237"/>
    </source>
</evidence>
<evidence type="ECO:0000256" key="2">
    <source>
        <dbReference type="SAM" id="Phobius"/>
    </source>
</evidence>
<reference evidence="4 5" key="1">
    <citation type="journal article" date="2018" name="IMA Fungus">
        <title>IMA Genome-F 9: Draft genome sequence of Annulohypoxylon stygium, Aspergillus mulundensis, Berkeleyomyces basicola (syn. Thielaviopsis basicola), Ceratocystis smalleyi, two Cercospora beticola strains, Coleophoma cylindrospora, Fusarium fracticaudum, Phialophora cf. hyalina, and Morchella septimelata.</title>
        <authorList>
            <person name="Wingfield B.D."/>
            <person name="Bills G.F."/>
            <person name="Dong Y."/>
            <person name="Huang W."/>
            <person name="Nel W.J."/>
            <person name="Swalarsk-Parry B.S."/>
            <person name="Vaghefi N."/>
            <person name="Wilken P.M."/>
            <person name="An Z."/>
            <person name="de Beer Z.W."/>
            <person name="De Vos L."/>
            <person name="Chen L."/>
            <person name="Duong T.A."/>
            <person name="Gao Y."/>
            <person name="Hammerbacher A."/>
            <person name="Kikkert J.R."/>
            <person name="Li Y."/>
            <person name="Li H."/>
            <person name="Li K."/>
            <person name="Li Q."/>
            <person name="Liu X."/>
            <person name="Ma X."/>
            <person name="Naidoo K."/>
            <person name="Pethybridge S.J."/>
            <person name="Sun J."/>
            <person name="Steenkamp E.T."/>
            <person name="van der Nest M.A."/>
            <person name="van Wyk S."/>
            <person name="Wingfield M.J."/>
            <person name="Xiong C."/>
            <person name="Yue Q."/>
            <person name="Zhang X."/>
        </authorList>
    </citation>
    <scope>NUCLEOTIDE SEQUENCE [LARGE SCALE GENOMIC DNA]</scope>
    <source>
        <strain evidence="4 5">BP5796</strain>
    </source>
</reference>
<feature type="region of interest" description="Disordered" evidence="1">
    <location>
        <begin position="1"/>
        <end position="60"/>
    </location>
</feature>
<dbReference type="OrthoDB" id="3498999at2759"/>
<dbReference type="EMBL" id="PDLN01000023">
    <property type="protein sequence ID" value="RDW57398.1"/>
    <property type="molecule type" value="Genomic_DNA"/>
</dbReference>
<evidence type="ECO:0000313" key="4">
    <source>
        <dbReference type="EMBL" id="RDW57398.1"/>
    </source>
</evidence>
<dbReference type="InterPro" id="IPR046529">
    <property type="entry name" value="DUF6594"/>
</dbReference>
<dbReference type="Pfam" id="PF20237">
    <property type="entry name" value="DUF6594"/>
    <property type="match status" value="1"/>
</dbReference>
<gene>
    <name evidence="4" type="ORF">BP5796_12848</name>
</gene>
<evidence type="ECO:0000256" key="1">
    <source>
        <dbReference type="SAM" id="MobiDB-lite"/>
    </source>
</evidence>
<protein>
    <recommendedName>
        <fullName evidence="3">DUF6594 domain-containing protein</fullName>
    </recommendedName>
</protein>